<feature type="transmembrane region" description="Helical" evidence="1">
    <location>
        <begin position="55"/>
        <end position="77"/>
    </location>
</feature>
<evidence type="ECO:0000313" key="2">
    <source>
        <dbReference type="EMBL" id="MEQ2271625.1"/>
    </source>
</evidence>
<organism evidence="2 3">
    <name type="scientific">Xenotaenia resolanae</name>
    <dbReference type="NCBI Taxonomy" id="208358"/>
    <lineage>
        <taxon>Eukaryota</taxon>
        <taxon>Metazoa</taxon>
        <taxon>Chordata</taxon>
        <taxon>Craniata</taxon>
        <taxon>Vertebrata</taxon>
        <taxon>Euteleostomi</taxon>
        <taxon>Actinopterygii</taxon>
        <taxon>Neopterygii</taxon>
        <taxon>Teleostei</taxon>
        <taxon>Neoteleostei</taxon>
        <taxon>Acanthomorphata</taxon>
        <taxon>Ovalentaria</taxon>
        <taxon>Atherinomorphae</taxon>
        <taxon>Cyprinodontiformes</taxon>
        <taxon>Goodeidae</taxon>
        <taxon>Xenotaenia</taxon>
    </lineage>
</organism>
<keyword evidence="1" id="KW-0472">Membrane</keyword>
<dbReference type="Proteomes" id="UP001444071">
    <property type="component" value="Unassembled WGS sequence"/>
</dbReference>
<gene>
    <name evidence="2" type="ORF">XENORESO_006878</name>
</gene>
<dbReference type="EMBL" id="JAHRIM010062347">
    <property type="protein sequence ID" value="MEQ2271625.1"/>
    <property type="molecule type" value="Genomic_DNA"/>
</dbReference>
<keyword evidence="1" id="KW-1133">Transmembrane helix</keyword>
<keyword evidence="3" id="KW-1185">Reference proteome</keyword>
<protein>
    <submittedName>
        <fullName evidence="2">Uncharacterized protein</fullName>
    </submittedName>
</protein>
<comment type="caution">
    <text evidence="2">The sequence shown here is derived from an EMBL/GenBank/DDBJ whole genome shotgun (WGS) entry which is preliminary data.</text>
</comment>
<evidence type="ECO:0000313" key="3">
    <source>
        <dbReference type="Proteomes" id="UP001444071"/>
    </source>
</evidence>
<accession>A0ABV0WR67</accession>
<name>A0ABV0WR67_9TELE</name>
<sequence>MLALGRLSCVFSRQFASGSMASCVTEWFTSGSNIILCATALQSSYKLFRDHRGPSVGFFLLGFSAALCVLHVSTSSFQREAEWTGEVLAPALVSFDLLWLSQDHNTARVLLTGSCLLLGLSDWFSADTLTILTLYLGLFSLSCCLTVCLFTGNGLGAAGGVALSLPLLLTERAHTVAPLISPRATEGLIKWSLSIGCWFSTQGFNKFLLDVTEQ</sequence>
<feature type="transmembrane region" description="Helical" evidence="1">
    <location>
        <begin position="132"/>
        <end position="165"/>
    </location>
</feature>
<evidence type="ECO:0000256" key="1">
    <source>
        <dbReference type="SAM" id="Phobius"/>
    </source>
</evidence>
<keyword evidence="1" id="KW-0812">Transmembrane</keyword>
<reference evidence="2 3" key="1">
    <citation type="submission" date="2021-06" db="EMBL/GenBank/DDBJ databases">
        <authorList>
            <person name="Palmer J.M."/>
        </authorList>
    </citation>
    <scope>NUCLEOTIDE SEQUENCE [LARGE SCALE GENOMIC DNA]</scope>
    <source>
        <strain evidence="2 3">XR_2019</strain>
        <tissue evidence="2">Muscle</tissue>
    </source>
</reference>
<proteinExistence type="predicted"/>